<dbReference type="InterPro" id="IPR036850">
    <property type="entry name" value="NDK-like_dom_sf"/>
</dbReference>
<name>A0ABD2P3E5_9CUCU</name>
<dbReference type="PANTHER" id="PTHR46161:SF1">
    <property type="entry name" value="NUCLEOSIDE DIPHOSPHATE KINASE HOMOLOG 5"/>
    <property type="match status" value="1"/>
</dbReference>
<dbReference type="EMBL" id="JABFTP020000165">
    <property type="protein sequence ID" value="KAL3285197.1"/>
    <property type="molecule type" value="Genomic_DNA"/>
</dbReference>
<feature type="compositionally biased region" description="Low complexity" evidence="3">
    <location>
        <begin position="135"/>
        <end position="166"/>
    </location>
</feature>
<dbReference type="SUPFAM" id="SSF54919">
    <property type="entry name" value="Nucleoside diphosphate kinase, NDK"/>
    <property type="match status" value="1"/>
</dbReference>
<dbReference type="CDD" id="cd22970">
    <property type="entry name" value="DD_NDKH5-like"/>
    <property type="match status" value="1"/>
</dbReference>
<comment type="caution">
    <text evidence="2">Lacks conserved residue(s) required for the propagation of feature annotation.</text>
</comment>
<evidence type="ECO:0000313" key="6">
    <source>
        <dbReference type="Proteomes" id="UP001516400"/>
    </source>
</evidence>
<dbReference type="Gene3D" id="1.20.890.10">
    <property type="entry name" value="cAMP-dependent protein kinase regulatory subunit, dimerization-anchoring domain"/>
    <property type="match status" value="1"/>
</dbReference>
<dbReference type="SMART" id="SM00562">
    <property type="entry name" value="NDK"/>
    <property type="match status" value="1"/>
</dbReference>
<protein>
    <recommendedName>
        <fullName evidence="4">Nucleoside diphosphate kinase-like domain-containing protein</fullName>
    </recommendedName>
</protein>
<dbReference type="Gene3D" id="3.30.70.141">
    <property type="entry name" value="Nucleoside diphosphate kinase-like domain"/>
    <property type="match status" value="1"/>
</dbReference>
<dbReference type="Proteomes" id="UP001516400">
    <property type="component" value="Unassembled WGS sequence"/>
</dbReference>
<evidence type="ECO:0000313" key="5">
    <source>
        <dbReference type="EMBL" id="KAL3285197.1"/>
    </source>
</evidence>
<organism evidence="5 6">
    <name type="scientific">Cryptolaemus montrouzieri</name>
    <dbReference type="NCBI Taxonomy" id="559131"/>
    <lineage>
        <taxon>Eukaryota</taxon>
        <taxon>Metazoa</taxon>
        <taxon>Ecdysozoa</taxon>
        <taxon>Arthropoda</taxon>
        <taxon>Hexapoda</taxon>
        <taxon>Insecta</taxon>
        <taxon>Pterygota</taxon>
        <taxon>Neoptera</taxon>
        <taxon>Endopterygota</taxon>
        <taxon>Coleoptera</taxon>
        <taxon>Polyphaga</taxon>
        <taxon>Cucujiformia</taxon>
        <taxon>Coccinelloidea</taxon>
        <taxon>Coccinellidae</taxon>
        <taxon>Scymninae</taxon>
        <taxon>Scymnini</taxon>
        <taxon>Cryptolaemus</taxon>
    </lineage>
</organism>
<proteinExistence type="inferred from homology"/>
<evidence type="ECO:0000256" key="3">
    <source>
        <dbReference type="SAM" id="MobiDB-lite"/>
    </source>
</evidence>
<dbReference type="InterPro" id="IPR007858">
    <property type="entry name" value="Dpy-30_motif"/>
</dbReference>
<reference evidence="5 6" key="1">
    <citation type="journal article" date="2021" name="BMC Biol.">
        <title>Horizontally acquired antibacterial genes associated with adaptive radiation of ladybird beetles.</title>
        <authorList>
            <person name="Li H.S."/>
            <person name="Tang X.F."/>
            <person name="Huang Y.H."/>
            <person name="Xu Z.Y."/>
            <person name="Chen M.L."/>
            <person name="Du X.Y."/>
            <person name="Qiu B.Y."/>
            <person name="Chen P.T."/>
            <person name="Zhang W."/>
            <person name="Slipinski A."/>
            <person name="Escalona H.E."/>
            <person name="Waterhouse R.M."/>
            <person name="Zwick A."/>
            <person name="Pang H."/>
        </authorList>
    </citation>
    <scope>NUCLEOTIDE SEQUENCE [LARGE SCALE GENOMIC DNA]</scope>
    <source>
        <strain evidence="5">SYSU2018</strain>
    </source>
</reference>
<comment type="similarity">
    <text evidence="1 2">Belongs to the NDK family.</text>
</comment>
<evidence type="ECO:0000256" key="2">
    <source>
        <dbReference type="PROSITE-ProRule" id="PRU00706"/>
    </source>
</evidence>
<dbReference type="Pfam" id="PF05186">
    <property type="entry name" value="Dpy-30"/>
    <property type="match status" value="1"/>
</dbReference>
<dbReference type="PANTHER" id="PTHR46161">
    <property type="entry name" value="NUCLEOSIDE DIPHOSPHATE KINASE"/>
    <property type="match status" value="1"/>
</dbReference>
<keyword evidence="6" id="KW-1185">Reference proteome</keyword>
<feature type="compositionally biased region" description="Basic and acidic residues" evidence="3">
    <location>
        <begin position="89"/>
        <end position="103"/>
    </location>
</feature>
<comment type="caution">
    <text evidence="5">The sequence shown here is derived from an EMBL/GenBank/DDBJ whole genome shotgun (WGS) entry which is preliminary data.</text>
</comment>
<evidence type="ECO:0000259" key="4">
    <source>
        <dbReference type="SMART" id="SM00562"/>
    </source>
</evidence>
<feature type="region of interest" description="Disordered" evidence="3">
    <location>
        <begin position="82"/>
        <end position="167"/>
    </location>
</feature>
<gene>
    <name evidence="5" type="ORF">HHI36_019314</name>
</gene>
<evidence type="ECO:0000256" key="1">
    <source>
        <dbReference type="ARBA" id="ARBA00008142"/>
    </source>
</evidence>
<dbReference type="PROSITE" id="PS51374">
    <property type="entry name" value="NDPK_LIKE"/>
    <property type="match status" value="1"/>
</dbReference>
<dbReference type="Pfam" id="PF00334">
    <property type="entry name" value="NDK"/>
    <property type="match status" value="1"/>
</dbReference>
<feature type="domain" description="Nucleoside diphosphate kinase-like" evidence="4">
    <location>
        <begin position="439"/>
        <end position="578"/>
    </location>
</feature>
<accession>A0ABD2P3E5</accession>
<dbReference type="InterPro" id="IPR034907">
    <property type="entry name" value="NDK-like_dom"/>
</dbReference>
<dbReference type="AlphaFoldDB" id="A0ABD2P3E5"/>
<sequence>MQEETCEPIAVCQGTDNLEDGFVDPRSFCFNISANVENICRPKSCPIQKIGEKAETPDIDDDIFGKDTKTFLIPMKVPATQCVPWQARGPRDTDEPGSGRHPESGVTQSGAIAPSGQPGQIPEGSLSILGSRQLASAGGSKSAPPSIMSDGGAVQSGVQGSVPSGSLHSEREAAGLARLVGLDQGPASILASFGDVESAKESLASMGAVSMGGALVCECCKCEPCTCGPRGLNLQNLMAALKAMMGSGEDLKKLVGALGPGAFEAMETIRQKEGEATALWEAAEERVSETAALEGKLKILDSRKETPSEIALREAWMRGDFEEMKSCHCLPGMCPCPGGHYVLKQKKVKEPVKKEKKKIKKVRKKVKKIGKDGKEHETWEWATPSDSDKEGRLSGTCICPPTKHYLTPVSSETEISGPYYPTSKKIHWADLMVCTCPRLQRTLAILKPEVVKFKDVVKRAIKNYGMDILAERSIQLSPEEASELYAKYYGLSTFPNLIVSISQAPVLVLSIGGVDVVKIWSNLIGPDGVLPREWFLPDWIARKYGFSEEIPDALHGSKNPSTAEKENRYFFPESIIDPVMRNEEDVKDFIKKFVNPTLLKGLAILAKTRPIDPLIFLAEWLVNHNPFQPYFPPTVCLAPT</sequence>